<sequence>MAAALRRALCKWGRGSRLLPPTLPRTQTPTPRGWRRVQVGVAAALAAVPVAPQSPLLSLSHEDLIKRAASLATDGANTFLSQTTLAFAEALTRYNKAVYTLVSLQQRYTELAPRITGSEEDAVWQVIVGARVKIKEQQEACLQFEAKWLTAVKLSEMAAEAAYQAGADQASVTARTQLELCQGRVEELREQAVRAEGNLAQIQAEDIRRQRQAEPGRETPTPAAAPAPEEEIPEQYLRED</sequence>
<evidence type="ECO:0000256" key="6">
    <source>
        <dbReference type="ARBA" id="ARBA00046319"/>
    </source>
</evidence>
<protein>
    <recommendedName>
        <fullName evidence="5">Direct IAP-binding protein with low pI</fullName>
    </recommendedName>
</protein>
<evidence type="ECO:0000256" key="7">
    <source>
        <dbReference type="SAM" id="MobiDB-lite"/>
    </source>
</evidence>
<dbReference type="GO" id="GO:0043065">
    <property type="term" value="P:positive regulation of apoptotic process"/>
    <property type="evidence" value="ECO:0007669"/>
    <property type="project" value="UniProtKB-ARBA"/>
</dbReference>
<reference evidence="8" key="1">
    <citation type="journal article" date="2014" name="Nature">
        <title>Elephant shark genome provides unique insights into gnathostome evolution.</title>
        <authorList>
            <consortium name="International Elephant Shark Genome Sequencing Consortium"/>
            <person name="Venkatesh B."/>
            <person name="Lee A.P."/>
            <person name="Ravi V."/>
            <person name="Maurya A.K."/>
            <person name="Lian M.M."/>
            <person name="Swann J.B."/>
            <person name="Ohta Y."/>
            <person name="Flajnik M.F."/>
            <person name="Sutoh Y."/>
            <person name="Kasahara M."/>
            <person name="Hoon S."/>
            <person name="Gangu V."/>
            <person name="Roy S.W."/>
            <person name="Irimia M."/>
            <person name="Korzh V."/>
            <person name="Kondrychyn I."/>
            <person name="Lim Z.W."/>
            <person name="Tay B.H."/>
            <person name="Tohari S."/>
            <person name="Kong K.W."/>
            <person name="Ho S."/>
            <person name="Lorente-Galdos B."/>
            <person name="Quilez J."/>
            <person name="Marques-Bonet T."/>
            <person name="Raney B.J."/>
            <person name="Ingham P.W."/>
            <person name="Tay A."/>
            <person name="Hillier L.W."/>
            <person name="Minx P."/>
            <person name="Boehm T."/>
            <person name="Wilson R.K."/>
            <person name="Brenner S."/>
            <person name="Warren W.C."/>
        </authorList>
    </citation>
    <scope>NUCLEOTIDE SEQUENCE</scope>
    <source>
        <tissue evidence="8">Brain</tissue>
    </source>
</reference>
<dbReference type="Gene3D" id="1.20.58.70">
    <property type="match status" value="1"/>
</dbReference>
<accession>V9LAD5</accession>
<feature type="compositionally biased region" description="Basic and acidic residues" evidence="7">
    <location>
        <begin position="205"/>
        <end position="217"/>
    </location>
</feature>
<dbReference type="GO" id="GO:0051402">
    <property type="term" value="P:neuron apoptotic process"/>
    <property type="evidence" value="ECO:0007669"/>
    <property type="project" value="TreeGrafter"/>
</dbReference>
<feature type="region of interest" description="Disordered" evidence="7">
    <location>
        <begin position="204"/>
        <end position="240"/>
    </location>
</feature>
<comment type="similarity">
    <text evidence="6">Belongs to the Smac/DIABLO protein family.</text>
</comment>
<dbReference type="KEGG" id="cmk:103184296"/>
<keyword evidence="2" id="KW-0053">Apoptosis</keyword>
<evidence type="ECO:0000313" key="8">
    <source>
        <dbReference type="EMBL" id="AFP09041.1"/>
    </source>
</evidence>
<dbReference type="EMBL" id="JW876524">
    <property type="protein sequence ID" value="AFP09041.1"/>
    <property type="molecule type" value="mRNA"/>
</dbReference>
<evidence type="ECO:0000256" key="4">
    <source>
        <dbReference type="ARBA" id="ARBA00023128"/>
    </source>
</evidence>
<keyword evidence="3" id="KW-0809">Transit peptide</keyword>
<dbReference type="InterPro" id="IPR015142">
    <property type="entry name" value="Smac_DIABLO"/>
</dbReference>
<dbReference type="PANTHER" id="PTHR32247:SF3">
    <property type="entry name" value="DIABLO IAP-BINDING MITOCHONDRIAL PROTEIN"/>
    <property type="match status" value="1"/>
</dbReference>
<dbReference type="AlphaFoldDB" id="V9LAD5"/>
<organism evidence="8">
    <name type="scientific">Callorhinchus milii</name>
    <name type="common">Ghost shark</name>
    <dbReference type="NCBI Taxonomy" id="7868"/>
    <lineage>
        <taxon>Eukaryota</taxon>
        <taxon>Metazoa</taxon>
        <taxon>Chordata</taxon>
        <taxon>Craniata</taxon>
        <taxon>Vertebrata</taxon>
        <taxon>Chondrichthyes</taxon>
        <taxon>Holocephali</taxon>
        <taxon>Chimaeriformes</taxon>
        <taxon>Callorhinchidae</taxon>
        <taxon>Callorhinchus</taxon>
    </lineage>
</organism>
<dbReference type="GO" id="GO:0008631">
    <property type="term" value="P:intrinsic apoptotic signaling pathway in response to oxidative stress"/>
    <property type="evidence" value="ECO:0007669"/>
    <property type="project" value="TreeGrafter"/>
</dbReference>
<dbReference type="GeneID" id="103184296"/>
<comment type="subcellular location">
    <subcellularLocation>
        <location evidence="1">Mitochondrion</location>
    </subcellularLocation>
</comment>
<proteinExistence type="evidence at transcript level"/>
<dbReference type="Pfam" id="PF09057">
    <property type="entry name" value="Smac_DIABLO"/>
    <property type="match status" value="1"/>
</dbReference>
<dbReference type="SUPFAM" id="SSF46984">
    <property type="entry name" value="Smac/diablo"/>
    <property type="match status" value="1"/>
</dbReference>
<dbReference type="InterPro" id="IPR009062">
    <property type="entry name" value="Smac/DIABLO-like_sf"/>
</dbReference>
<name>V9LAD5_CALMI</name>
<evidence type="ECO:0000256" key="1">
    <source>
        <dbReference type="ARBA" id="ARBA00004173"/>
    </source>
</evidence>
<evidence type="ECO:0000256" key="5">
    <source>
        <dbReference type="ARBA" id="ARBA00033049"/>
    </source>
</evidence>
<dbReference type="OrthoDB" id="6153032at2759"/>
<dbReference type="RefSeq" id="XP_042193583.1">
    <property type="nucleotide sequence ID" value="XM_042337649.1"/>
</dbReference>
<keyword evidence="4" id="KW-0496">Mitochondrion</keyword>
<evidence type="ECO:0000256" key="2">
    <source>
        <dbReference type="ARBA" id="ARBA00022703"/>
    </source>
</evidence>
<dbReference type="PANTHER" id="PTHR32247">
    <property type="entry name" value="DIABLO HOMOLOG, MITOCHONDRIAL"/>
    <property type="match status" value="1"/>
</dbReference>
<dbReference type="FunFam" id="1.20.58.70:FF:000012">
    <property type="entry name" value="diablo homolog, mitochondrial isoform X1"/>
    <property type="match status" value="1"/>
</dbReference>
<feature type="compositionally biased region" description="Low complexity" evidence="7">
    <location>
        <begin position="218"/>
        <end position="227"/>
    </location>
</feature>
<dbReference type="GO" id="GO:0005739">
    <property type="term" value="C:mitochondrion"/>
    <property type="evidence" value="ECO:0007669"/>
    <property type="project" value="UniProtKB-SubCell"/>
</dbReference>
<evidence type="ECO:0000256" key="3">
    <source>
        <dbReference type="ARBA" id="ARBA00022946"/>
    </source>
</evidence>